<name>A0ABP0HWQ3_9DINO</name>
<accession>A0ABP0HWQ3</accession>
<feature type="region of interest" description="Disordered" evidence="1">
    <location>
        <begin position="380"/>
        <end position="403"/>
    </location>
</feature>
<feature type="compositionally biased region" description="Basic and acidic residues" evidence="1">
    <location>
        <begin position="172"/>
        <end position="184"/>
    </location>
</feature>
<evidence type="ECO:0000313" key="2">
    <source>
        <dbReference type="EMBL" id="CAK8994636.1"/>
    </source>
</evidence>
<sequence length="436" mass="49648">MAVSSAMSLRRWEFADTSRTPRLPAVSPRLSARGAKAMKDIGPLAESAKRSLTERTLEAAEAWSIPNTPVEHLSHPTRGLELSPESRSGFFGRLVGLDIEAELQRQALLLKGLLRDVAVIRDTVWHLADERSILSRAAQEAKEAHDVTDALRMSLNDLASEVQRQRSLWETEELSRAEHREEHSSGPGTKGIDVDLSLLETRYEEQSRDFEAGFEEHRRKLEERFQEHRGFMHQKLEEHSSKLEERFQEQYGFMSQRLEEHSHKFQESIQEHHGFMHQRLEQHSSKLEERFQEQCGFMHQLLDERKHNLEEQHGLVHSQLEEMQARVQDLHMMLHREAESRRGASRESIIQSISACLAEEVAQRACESVTPALERMAAEAAEAQRPSTSPAILGGGEGRTPSEVSHIGQEVAAEVASELIQLILTEWRATPTPEEV</sequence>
<comment type="caution">
    <text evidence="2">The sequence shown here is derived from an EMBL/GenBank/DDBJ whole genome shotgun (WGS) entry which is preliminary data.</text>
</comment>
<evidence type="ECO:0000313" key="3">
    <source>
        <dbReference type="Proteomes" id="UP001642464"/>
    </source>
</evidence>
<organism evidence="2 3">
    <name type="scientific">Durusdinium trenchii</name>
    <dbReference type="NCBI Taxonomy" id="1381693"/>
    <lineage>
        <taxon>Eukaryota</taxon>
        <taxon>Sar</taxon>
        <taxon>Alveolata</taxon>
        <taxon>Dinophyceae</taxon>
        <taxon>Suessiales</taxon>
        <taxon>Symbiodiniaceae</taxon>
        <taxon>Durusdinium</taxon>
    </lineage>
</organism>
<keyword evidence="3" id="KW-1185">Reference proteome</keyword>
<dbReference type="Gene3D" id="1.20.120.20">
    <property type="entry name" value="Apolipoprotein"/>
    <property type="match status" value="1"/>
</dbReference>
<gene>
    <name evidence="2" type="ORF">SCF082_LOCUS4013</name>
</gene>
<feature type="region of interest" description="Disordered" evidence="1">
    <location>
        <begin position="172"/>
        <end position="192"/>
    </location>
</feature>
<evidence type="ECO:0000256" key="1">
    <source>
        <dbReference type="SAM" id="MobiDB-lite"/>
    </source>
</evidence>
<dbReference type="SUPFAM" id="SSF58113">
    <property type="entry name" value="Apolipoprotein A-I"/>
    <property type="match status" value="1"/>
</dbReference>
<reference evidence="2 3" key="1">
    <citation type="submission" date="2024-02" db="EMBL/GenBank/DDBJ databases">
        <authorList>
            <person name="Chen Y."/>
            <person name="Shah S."/>
            <person name="Dougan E. K."/>
            <person name="Thang M."/>
            <person name="Chan C."/>
        </authorList>
    </citation>
    <scope>NUCLEOTIDE SEQUENCE [LARGE SCALE GENOMIC DNA]</scope>
</reference>
<proteinExistence type="predicted"/>
<protein>
    <submittedName>
        <fullName evidence="2">Uncharacterized protein</fullName>
    </submittedName>
</protein>
<dbReference type="Proteomes" id="UP001642464">
    <property type="component" value="Unassembled WGS sequence"/>
</dbReference>
<dbReference type="EMBL" id="CAXAMM010002080">
    <property type="protein sequence ID" value="CAK8994636.1"/>
    <property type="molecule type" value="Genomic_DNA"/>
</dbReference>